<keyword evidence="1" id="KW-0805">Transcription regulation</keyword>
<dbReference type="Proteomes" id="UP001595868">
    <property type="component" value="Unassembled WGS sequence"/>
</dbReference>
<organism evidence="7 8">
    <name type="scientific">Micromonospora zhanjiangensis</name>
    <dbReference type="NCBI Taxonomy" id="1522057"/>
    <lineage>
        <taxon>Bacteria</taxon>
        <taxon>Bacillati</taxon>
        <taxon>Actinomycetota</taxon>
        <taxon>Actinomycetes</taxon>
        <taxon>Micromonosporales</taxon>
        <taxon>Micromonosporaceae</taxon>
        <taxon>Micromonospora</taxon>
    </lineage>
</organism>
<dbReference type="InterPro" id="IPR009057">
    <property type="entry name" value="Homeodomain-like_sf"/>
</dbReference>
<dbReference type="Pfam" id="PF00440">
    <property type="entry name" value="TetR_N"/>
    <property type="match status" value="1"/>
</dbReference>
<keyword evidence="3" id="KW-0804">Transcription</keyword>
<feature type="DNA-binding region" description="H-T-H motif" evidence="4">
    <location>
        <begin position="63"/>
        <end position="82"/>
    </location>
</feature>
<accession>A0ABV8KIB8</accession>
<evidence type="ECO:0000259" key="6">
    <source>
        <dbReference type="PROSITE" id="PS50977"/>
    </source>
</evidence>
<keyword evidence="8" id="KW-1185">Reference proteome</keyword>
<comment type="caution">
    <text evidence="7">The sequence shown here is derived from an EMBL/GenBank/DDBJ whole genome shotgun (WGS) entry which is preliminary data.</text>
</comment>
<sequence>MATTVPPLGRTPLPGAREGRDPDRVIKRGPRRLPAEVVAATQRDRLYDGLVHTVAAKGYDNARVSDICQAAGVTRPAFYAQFEGKEAAFLATYRHGTTVVVRLMQAAYRDEGDWRSGARGALKVLLDVLAGVPAFATMAVVEVDAAGPAARRERDRLLAEFRQFFGGARPLPPLAVPHDVLIDSIVGGIYATIRQQVAAGAVQRLPELLPVLTYFMVAPFLGPAEAAREAAAVDQGGVVTVAPCVRRPTDTH</sequence>
<proteinExistence type="predicted"/>
<keyword evidence="2 4" id="KW-0238">DNA-binding</keyword>
<dbReference type="PANTHER" id="PTHR30055">
    <property type="entry name" value="HTH-TYPE TRANSCRIPTIONAL REGULATOR RUTR"/>
    <property type="match status" value="1"/>
</dbReference>
<dbReference type="InterPro" id="IPR050109">
    <property type="entry name" value="HTH-type_TetR-like_transc_reg"/>
</dbReference>
<evidence type="ECO:0000313" key="8">
    <source>
        <dbReference type="Proteomes" id="UP001595868"/>
    </source>
</evidence>
<evidence type="ECO:0000256" key="2">
    <source>
        <dbReference type="ARBA" id="ARBA00023125"/>
    </source>
</evidence>
<dbReference type="InterPro" id="IPR001647">
    <property type="entry name" value="HTH_TetR"/>
</dbReference>
<feature type="compositionally biased region" description="Basic and acidic residues" evidence="5">
    <location>
        <begin position="17"/>
        <end position="26"/>
    </location>
</feature>
<dbReference type="PANTHER" id="PTHR30055:SF234">
    <property type="entry name" value="HTH-TYPE TRANSCRIPTIONAL REGULATOR BETI"/>
    <property type="match status" value="1"/>
</dbReference>
<gene>
    <name evidence="7" type="ORF">ACFOX0_07160</name>
</gene>
<dbReference type="EMBL" id="JBHSBN010000003">
    <property type="protein sequence ID" value="MFC4105712.1"/>
    <property type="molecule type" value="Genomic_DNA"/>
</dbReference>
<protein>
    <submittedName>
        <fullName evidence="7">TetR/AcrR family transcriptional regulator</fullName>
    </submittedName>
</protein>
<evidence type="ECO:0000256" key="1">
    <source>
        <dbReference type="ARBA" id="ARBA00023015"/>
    </source>
</evidence>
<feature type="region of interest" description="Disordered" evidence="5">
    <location>
        <begin position="1"/>
        <end position="27"/>
    </location>
</feature>
<dbReference type="RefSeq" id="WP_377542916.1">
    <property type="nucleotide sequence ID" value="NZ_JBHSBN010000003.1"/>
</dbReference>
<evidence type="ECO:0000256" key="3">
    <source>
        <dbReference type="ARBA" id="ARBA00023163"/>
    </source>
</evidence>
<evidence type="ECO:0000256" key="5">
    <source>
        <dbReference type="SAM" id="MobiDB-lite"/>
    </source>
</evidence>
<name>A0ABV8KIB8_9ACTN</name>
<evidence type="ECO:0000313" key="7">
    <source>
        <dbReference type="EMBL" id="MFC4105712.1"/>
    </source>
</evidence>
<dbReference type="Gene3D" id="1.10.357.10">
    <property type="entry name" value="Tetracycline Repressor, domain 2"/>
    <property type="match status" value="1"/>
</dbReference>
<dbReference type="SUPFAM" id="SSF46689">
    <property type="entry name" value="Homeodomain-like"/>
    <property type="match status" value="1"/>
</dbReference>
<feature type="domain" description="HTH tetR-type" evidence="6">
    <location>
        <begin position="40"/>
        <end position="100"/>
    </location>
</feature>
<reference evidence="8" key="1">
    <citation type="journal article" date="2019" name="Int. J. Syst. Evol. Microbiol.">
        <title>The Global Catalogue of Microorganisms (GCM) 10K type strain sequencing project: providing services to taxonomists for standard genome sequencing and annotation.</title>
        <authorList>
            <consortium name="The Broad Institute Genomics Platform"/>
            <consortium name="The Broad Institute Genome Sequencing Center for Infectious Disease"/>
            <person name="Wu L."/>
            <person name="Ma J."/>
        </authorList>
    </citation>
    <scope>NUCLEOTIDE SEQUENCE [LARGE SCALE GENOMIC DNA]</scope>
    <source>
        <strain evidence="8">2902at01</strain>
    </source>
</reference>
<dbReference type="PROSITE" id="PS50977">
    <property type="entry name" value="HTH_TETR_2"/>
    <property type="match status" value="1"/>
</dbReference>
<evidence type="ECO:0000256" key="4">
    <source>
        <dbReference type="PROSITE-ProRule" id="PRU00335"/>
    </source>
</evidence>